<keyword evidence="1" id="KW-0472">Membrane</keyword>
<evidence type="ECO:0000313" key="3">
    <source>
        <dbReference type="Proteomes" id="UP001430172"/>
    </source>
</evidence>
<feature type="transmembrane region" description="Helical" evidence="1">
    <location>
        <begin position="131"/>
        <end position="156"/>
    </location>
</feature>
<protein>
    <submittedName>
        <fullName evidence="2">Uncharacterized protein</fullName>
    </submittedName>
</protein>
<dbReference type="Proteomes" id="UP001430172">
    <property type="component" value="Unassembled WGS sequence"/>
</dbReference>
<comment type="caution">
    <text evidence="2">The sequence shown here is derived from an EMBL/GenBank/DDBJ whole genome shotgun (WGS) entry which is preliminary data.</text>
</comment>
<dbReference type="InterPro" id="IPR046491">
    <property type="entry name" value="DUF6584"/>
</dbReference>
<evidence type="ECO:0000313" key="2">
    <source>
        <dbReference type="EMBL" id="MBM6401662.1"/>
    </source>
</evidence>
<organism evidence="2 3">
    <name type="scientific">Phycicoccus sonneratiae</name>
    <dbReference type="NCBI Taxonomy" id="2807628"/>
    <lineage>
        <taxon>Bacteria</taxon>
        <taxon>Bacillati</taxon>
        <taxon>Actinomycetota</taxon>
        <taxon>Actinomycetes</taxon>
        <taxon>Micrococcales</taxon>
        <taxon>Intrasporangiaceae</taxon>
        <taxon>Phycicoccus</taxon>
    </lineage>
</organism>
<evidence type="ECO:0000256" key="1">
    <source>
        <dbReference type="SAM" id="Phobius"/>
    </source>
</evidence>
<dbReference type="EMBL" id="JAFDVD010000016">
    <property type="protein sequence ID" value="MBM6401662.1"/>
    <property type="molecule type" value="Genomic_DNA"/>
</dbReference>
<accession>A0ABS2CP59</accession>
<keyword evidence="1" id="KW-0812">Transmembrane</keyword>
<dbReference type="Pfam" id="PF20225">
    <property type="entry name" value="DUF6584"/>
    <property type="match status" value="1"/>
</dbReference>
<keyword evidence="1" id="KW-1133">Transmembrane helix</keyword>
<name>A0ABS2CP59_9MICO</name>
<keyword evidence="3" id="KW-1185">Reference proteome</keyword>
<reference evidence="2" key="1">
    <citation type="submission" date="2021-02" db="EMBL/GenBank/DDBJ databases">
        <title>Phycicoccus sp. MQZ13P-5T, whole genome shotgun sequence.</title>
        <authorList>
            <person name="Tuo L."/>
        </authorList>
    </citation>
    <scope>NUCLEOTIDE SEQUENCE</scope>
    <source>
        <strain evidence="2">MQZ13P-5</strain>
    </source>
</reference>
<dbReference type="RefSeq" id="WP_204132127.1">
    <property type="nucleotide sequence ID" value="NZ_JAFDVD010000016.1"/>
</dbReference>
<sequence length="161" mass="18095">MTGAVERARADLEAGRPWMARDRLLGALPHRPDEGLVDLLAEVHVLMHDLPAAGALWFATGRDDEAARDAVTVWAARFPSDDARWSSIPRPLRLRTGSRDLEELRRRLSGRPRGEPRPPDVVPDEPWTERVLFPAMLVGGLLWVVAMVLIGAWTVLRWIWG</sequence>
<gene>
    <name evidence="2" type="ORF">JQN70_14795</name>
</gene>
<proteinExistence type="predicted"/>